<evidence type="ECO:0000256" key="5">
    <source>
        <dbReference type="ARBA" id="ARBA00022695"/>
    </source>
</evidence>
<keyword evidence="4 10" id="KW-0808">Transferase</keyword>
<dbReference type="NCBIfam" id="NF000840">
    <property type="entry name" value="PRK00071.1-3"/>
    <property type="match status" value="1"/>
</dbReference>
<reference evidence="13 15" key="1">
    <citation type="submission" date="2017-10" db="EMBL/GenBank/DDBJ databases">
        <title>Effective Description of Clostridium neonatale sp. nov. linked to necrotizing enterocolitis in neonates and a clarification of species assignable to the genus Clostridium (Prazmowski 1880) emend. Lawson and Rainey 2016.</title>
        <authorList>
            <person name="Bernard K."/>
            <person name="Burdz T."/>
            <person name="Wiebe D."/>
            <person name="Balcewich B."/>
            <person name="Alfa M."/>
            <person name="Bernier A.-M."/>
        </authorList>
    </citation>
    <scope>NUCLEOTIDE SEQUENCE [LARGE SCALE GENOMIC DNA]</scope>
    <source>
        <strain evidence="13 15">LCDC99A005</strain>
    </source>
</reference>
<dbReference type="InterPro" id="IPR005248">
    <property type="entry name" value="NadD/NMNAT"/>
</dbReference>
<gene>
    <name evidence="10 12" type="primary">nadD</name>
    <name evidence="12" type="ORF">CNEO_45101</name>
    <name evidence="14" type="ORF">CNEONATNEC25_00663</name>
    <name evidence="13" type="ORF">CQ394_18050</name>
</gene>
<evidence type="ECO:0000256" key="1">
    <source>
        <dbReference type="ARBA" id="ARBA00002324"/>
    </source>
</evidence>
<evidence type="ECO:0000256" key="10">
    <source>
        <dbReference type="HAMAP-Rule" id="MF_00244"/>
    </source>
</evidence>
<dbReference type="InterPro" id="IPR004821">
    <property type="entry name" value="Cyt_trans-like"/>
</dbReference>
<evidence type="ECO:0000256" key="4">
    <source>
        <dbReference type="ARBA" id="ARBA00022679"/>
    </source>
</evidence>
<dbReference type="EMBL" id="CAKJVE010000004">
    <property type="protein sequence ID" value="CAG9711125.1"/>
    <property type="molecule type" value="Genomic_DNA"/>
</dbReference>
<dbReference type="GO" id="GO:0005524">
    <property type="term" value="F:ATP binding"/>
    <property type="evidence" value="ECO:0007669"/>
    <property type="project" value="UniProtKB-KW"/>
</dbReference>
<evidence type="ECO:0000313" key="14">
    <source>
        <dbReference type="EMBL" id="VCT83068.1"/>
    </source>
</evidence>
<evidence type="ECO:0000256" key="3">
    <source>
        <dbReference type="ARBA" id="ARBA00022642"/>
    </source>
</evidence>
<evidence type="ECO:0000313" key="13">
    <source>
        <dbReference type="EMBL" id="PEG29272.1"/>
    </source>
</evidence>
<evidence type="ECO:0000256" key="2">
    <source>
        <dbReference type="ARBA" id="ARBA00005019"/>
    </source>
</evidence>
<comment type="similarity">
    <text evidence="10">Belongs to the NadD family.</text>
</comment>
<reference evidence="12" key="3">
    <citation type="submission" date="2021-10" db="EMBL/GenBank/DDBJ databases">
        <authorList>
            <person name="Mesa V."/>
        </authorList>
    </citation>
    <scope>NUCLEOTIDE SEQUENCE</scope>
    <source>
        <strain evidence="12">CC3_PB</strain>
    </source>
</reference>
<comment type="catalytic activity">
    <reaction evidence="9 10">
        <text>nicotinate beta-D-ribonucleotide + ATP + H(+) = deamido-NAD(+) + diphosphate</text>
        <dbReference type="Rhea" id="RHEA:22860"/>
        <dbReference type="ChEBI" id="CHEBI:15378"/>
        <dbReference type="ChEBI" id="CHEBI:30616"/>
        <dbReference type="ChEBI" id="CHEBI:33019"/>
        <dbReference type="ChEBI" id="CHEBI:57502"/>
        <dbReference type="ChEBI" id="CHEBI:58437"/>
        <dbReference type="EC" id="2.7.7.18"/>
    </reaction>
</comment>
<dbReference type="OrthoDB" id="5295945at2"/>
<evidence type="ECO:0000256" key="6">
    <source>
        <dbReference type="ARBA" id="ARBA00022741"/>
    </source>
</evidence>
<proteinExistence type="inferred from homology"/>
<protein>
    <recommendedName>
        <fullName evidence="10">Probable nicotinate-nucleotide adenylyltransferase</fullName>
        <ecNumber evidence="10">2.7.7.18</ecNumber>
    </recommendedName>
    <alternativeName>
        <fullName evidence="10">Deamido-NAD(+) diphosphorylase</fullName>
    </alternativeName>
    <alternativeName>
        <fullName evidence="10">Deamido-NAD(+) pyrophosphorylase</fullName>
    </alternativeName>
    <alternativeName>
        <fullName evidence="10">Nicotinate mononucleotide adenylyltransferase</fullName>
        <shortName evidence="10">NaMN adenylyltransferase</shortName>
    </alternativeName>
</protein>
<dbReference type="EMBL" id="UWJD01000001">
    <property type="protein sequence ID" value="VCT83068.1"/>
    <property type="molecule type" value="Genomic_DNA"/>
</dbReference>
<dbReference type="Proteomes" id="UP000220840">
    <property type="component" value="Unassembled WGS sequence"/>
</dbReference>
<keyword evidence="7 10" id="KW-0067">ATP-binding</keyword>
<name>A0A2A7MBP2_9CLOT</name>
<dbReference type="PANTHER" id="PTHR39321">
    <property type="entry name" value="NICOTINATE-NUCLEOTIDE ADENYLYLTRANSFERASE-RELATED"/>
    <property type="match status" value="1"/>
</dbReference>
<dbReference type="STRING" id="137838.GCA_001458595_00907"/>
<comment type="function">
    <text evidence="1 10">Catalyzes the reversible adenylation of nicotinate mononucleotide (NaMN) to nicotinic acid adenine dinucleotide (NaAD).</text>
</comment>
<evidence type="ECO:0000313" key="16">
    <source>
        <dbReference type="Proteomes" id="UP000431451"/>
    </source>
</evidence>
<keyword evidence="5 10" id="KW-0548">Nucleotidyltransferase</keyword>
<dbReference type="CDD" id="cd02165">
    <property type="entry name" value="NMNAT"/>
    <property type="match status" value="1"/>
</dbReference>
<dbReference type="SUPFAM" id="SSF52374">
    <property type="entry name" value="Nucleotidylyl transferase"/>
    <property type="match status" value="1"/>
</dbReference>
<keyword evidence="3 10" id="KW-0662">Pyridine nucleotide biosynthesis</keyword>
<organism evidence="13 15">
    <name type="scientific">Clostridium neonatale</name>
    <dbReference type="NCBI Taxonomy" id="137838"/>
    <lineage>
        <taxon>Bacteria</taxon>
        <taxon>Bacillati</taxon>
        <taxon>Bacillota</taxon>
        <taxon>Clostridia</taxon>
        <taxon>Eubacteriales</taxon>
        <taxon>Clostridiaceae</taxon>
        <taxon>Clostridium</taxon>
    </lineage>
</organism>
<dbReference type="Proteomes" id="UP000431451">
    <property type="component" value="Unassembled WGS sequence"/>
</dbReference>
<dbReference type="Proteomes" id="UP000789738">
    <property type="component" value="Unassembled WGS sequence"/>
</dbReference>
<dbReference type="HAMAP" id="MF_00244">
    <property type="entry name" value="NaMN_adenylyltr"/>
    <property type="match status" value="1"/>
</dbReference>
<reference evidence="14 16" key="2">
    <citation type="submission" date="2018-06" db="EMBL/GenBank/DDBJ databases">
        <authorList>
            <consortium name="IHU Genomes"/>
        </authorList>
    </citation>
    <scope>NUCLEOTIDE SEQUENCE [LARGE SCALE GENOMIC DNA]</scope>
    <source>
        <strain evidence="14 16">NEC25</strain>
    </source>
</reference>
<dbReference type="EMBL" id="PDCJ01000004">
    <property type="protein sequence ID" value="PEG29272.1"/>
    <property type="molecule type" value="Genomic_DNA"/>
</dbReference>
<dbReference type="EC" id="2.7.7.18" evidence="10"/>
<keyword evidence="8 10" id="KW-0520">NAD</keyword>
<sequence length="202" mass="23483">MKIGIIGGTFDPIHNAHLYIAYEAKEQLNLDKVIFMPAGIQPLKTDKKITESKDRYEMVKEAIRNYDSFEVSDYEINKGGLSFTYETLEHYNNSKESKDEELFFITGADCLMNIEKWREVEKILSLSNMVVFMRGGTDVERLLAQKKYIEEKYNASIIFLALKELEISSTDIRNRVNEGKKIDFFVPESVKNYIYAKGLYKK</sequence>
<evidence type="ECO:0000256" key="8">
    <source>
        <dbReference type="ARBA" id="ARBA00023027"/>
    </source>
</evidence>
<dbReference type="UniPathway" id="UPA00253">
    <property type="reaction ID" value="UER00332"/>
</dbReference>
<dbReference type="PANTHER" id="PTHR39321:SF3">
    <property type="entry name" value="PHOSPHOPANTETHEINE ADENYLYLTRANSFERASE"/>
    <property type="match status" value="1"/>
</dbReference>
<evidence type="ECO:0000256" key="7">
    <source>
        <dbReference type="ARBA" id="ARBA00022840"/>
    </source>
</evidence>
<dbReference type="AlphaFoldDB" id="A0A2A7MBP2"/>
<comment type="pathway">
    <text evidence="2 10">Cofactor biosynthesis; NAD(+) biosynthesis; deamido-NAD(+) from nicotinate D-ribonucleotide: step 1/1.</text>
</comment>
<feature type="domain" description="Cytidyltransferase-like" evidence="11">
    <location>
        <begin position="5"/>
        <end position="175"/>
    </location>
</feature>
<dbReference type="InterPro" id="IPR014729">
    <property type="entry name" value="Rossmann-like_a/b/a_fold"/>
</dbReference>
<dbReference type="NCBIfam" id="TIGR00482">
    <property type="entry name" value="nicotinate (nicotinamide) nucleotide adenylyltransferase"/>
    <property type="match status" value="1"/>
</dbReference>
<keyword evidence="15" id="KW-1185">Reference proteome</keyword>
<dbReference type="GO" id="GO:0009435">
    <property type="term" value="P:NAD+ biosynthetic process"/>
    <property type="evidence" value="ECO:0007669"/>
    <property type="project" value="UniProtKB-UniRule"/>
</dbReference>
<evidence type="ECO:0000313" key="15">
    <source>
        <dbReference type="Proteomes" id="UP000220840"/>
    </source>
</evidence>
<dbReference type="NCBIfam" id="TIGR00125">
    <property type="entry name" value="cyt_tran_rel"/>
    <property type="match status" value="1"/>
</dbReference>
<evidence type="ECO:0000259" key="11">
    <source>
        <dbReference type="Pfam" id="PF01467"/>
    </source>
</evidence>
<accession>A0A2A7MBP2</accession>
<dbReference type="Pfam" id="PF01467">
    <property type="entry name" value="CTP_transf_like"/>
    <property type="match status" value="1"/>
</dbReference>
<keyword evidence="6 10" id="KW-0547">Nucleotide-binding</keyword>
<dbReference type="GO" id="GO:0004515">
    <property type="term" value="F:nicotinate-nucleotide adenylyltransferase activity"/>
    <property type="evidence" value="ECO:0007669"/>
    <property type="project" value="UniProtKB-UniRule"/>
</dbReference>
<evidence type="ECO:0000256" key="9">
    <source>
        <dbReference type="ARBA" id="ARBA00048721"/>
    </source>
</evidence>
<dbReference type="RefSeq" id="WP_058293834.1">
    <property type="nucleotide sequence ID" value="NZ_CAKJVE010000004.1"/>
</dbReference>
<evidence type="ECO:0000313" key="12">
    <source>
        <dbReference type="EMBL" id="CAG9711125.1"/>
    </source>
</evidence>
<dbReference type="Gene3D" id="3.40.50.620">
    <property type="entry name" value="HUPs"/>
    <property type="match status" value="1"/>
</dbReference>